<dbReference type="Gene3D" id="1.25.10.10">
    <property type="entry name" value="Leucine-rich Repeat Variant"/>
    <property type="match status" value="1"/>
</dbReference>
<evidence type="ECO:0000313" key="9">
    <source>
        <dbReference type="EMBL" id="OQS07098.1"/>
    </source>
</evidence>
<keyword evidence="6" id="KW-0653">Protein transport</keyword>
<evidence type="ECO:0000256" key="2">
    <source>
        <dbReference type="ARBA" id="ARBA00004496"/>
    </source>
</evidence>
<evidence type="ECO:0000256" key="6">
    <source>
        <dbReference type="ARBA" id="ARBA00022927"/>
    </source>
</evidence>
<dbReference type="SUPFAM" id="SSF48371">
    <property type="entry name" value="ARM repeat"/>
    <property type="match status" value="2"/>
</dbReference>
<keyword evidence="7" id="KW-0539">Nucleus</keyword>
<dbReference type="PANTHER" id="PTHR10527">
    <property type="entry name" value="IMPORTIN BETA"/>
    <property type="match status" value="1"/>
</dbReference>
<dbReference type="EMBL" id="JNBS01000278">
    <property type="protein sequence ID" value="OQS07098.1"/>
    <property type="molecule type" value="Genomic_DNA"/>
</dbReference>
<dbReference type="InterPro" id="IPR011989">
    <property type="entry name" value="ARM-like"/>
</dbReference>
<dbReference type="Proteomes" id="UP000243217">
    <property type="component" value="Unassembled WGS sequence"/>
</dbReference>
<sequence length="1110" mass="122137">MSCGELIVRLLSNDNSVRRQAEATYTHLKSSQPAQLTSDLLSLSSIHSNPDATTRSFAPVLLRRLLETEGLNHLEQSHHLALKAQLLASLSAEPMAHIRRKLGHVIAEIARLEKQWPELLPAIVGLTQQPDAAMQITALDVIATLCEYMGPALRHHCDQFFGLFSSFVANPAVQNLEIKVAAAKAMAAYIILLESAQAMQPFTQLISPFLQIVEVLLRNEDELVAREILSSLVALADTHPEFLHLHLEAIGGAMLLVARQPSFEPETREVALEILLSLCSKAASAVRGTKALLENFIPCVLDLMAELSDNTVQQWMTLFDDSPDDDGEDARITDAGASAMLRVSNSLGGKTLLPVALPLISQALQNSDWGRRHAALYSLGLISEGTNSLLYKEINSFMPAIVASLSDNHPRVRYAALFCIGQWTEDFGNVERGKNFQAKFGNNILPPLIPMIAGRTESVLRSRALAANLICTFCHPQYCKAPYILPYLDALLAALFETLGTCPREVQEQAITAVACVATVVGDAFVQYYDVFMPVAKQVLLQAHGKQYALLRGKAMESVALIGQAVGKDAFLADARVLMDMLLKHHELHMQEDGASVENQYLSQACVRIGSVLKQDFVPYLPVLVPRLIQQALTPPDIVITDLVDEEAQVDDDLGDGVEQVIVDVRGQGKKRVQIQTSSLDEKLLGINMLYQCAMDLEGAFLPYIDQVLSILIPLLKFEYMESVRLVTGFTLAKLLHAAVDGSEPTSKYPQAIFQQVFAPLLNALEDEKELECIVGFTEAIALCLQECKEASDDGYHIGLAINDLTPVVEKLLKSAHAAVQRRLAILSAESEDADIEEDEEANDEDAILQNLIDAMGWCIKQHKERILLLFSHHWLPAIMPYLDPAFPAVIRAQFICTLDDVLEHGGESLLPQLLPHLWNGLEDSHPNVIRASAYGAGVCAQYGGAAFDAHCVATLQRVWNCIQSLEHDQVETEQASARDNCVSALGKFCRFRSKLVDAPMLLQLWLNCLPLQSDILEAQVVHGELIDMVEEMNMDLLGTNYSNLGLVLKKLAAILALNMDEESEPVLEDGMEERIAIVLQQLQVNVPGSTVQSAWSNLSIDEQKVFAIL</sequence>
<dbReference type="InterPro" id="IPR057672">
    <property type="entry name" value="TPR_IPO4/5"/>
</dbReference>
<dbReference type="Pfam" id="PF25780">
    <property type="entry name" value="TPR_IPO5"/>
    <property type="match status" value="1"/>
</dbReference>
<evidence type="ECO:0000256" key="1">
    <source>
        <dbReference type="ARBA" id="ARBA00004123"/>
    </source>
</evidence>
<gene>
    <name evidence="9" type="ORF">THRCLA_00896</name>
</gene>
<accession>A0A1W0AA80</accession>
<dbReference type="InterPro" id="IPR041653">
    <property type="entry name" value="Importin_rep_4"/>
</dbReference>
<comment type="subcellular location">
    <subcellularLocation>
        <location evidence="2">Cytoplasm</location>
    </subcellularLocation>
    <subcellularLocation>
        <location evidence="1">Nucleus</location>
    </subcellularLocation>
</comment>
<dbReference type="AlphaFoldDB" id="A0A1W0AA80"/>
<dbReference type="Pfam" id="PF13513">
    <property type="entry name" value="HEAT_EZ"/>
    <property type="match status" value="1"/>
</dbReference>
<protein>
    <submittedName>
        <fullName evidence="9">Importin</fullName>
    </submittedName>
</protein>
<evidence type="ECO:0000256" key="7">
    <source>
        <dbReference type="ARBA" id="ARBA00023242"/>
    </source>
</evidence>
<evidence type="ECO:0000256" key="5">
    <source>
        <dbReference type="ARBA" id="ARBA00022737"/>
    </source>
</evidence>
<name>A0A1W0AA80_9STRA</name>
<comment type="caution">
    <text evidence="9">The sequence shown here is derived from an EMBL/GenBank/DDBJ whole genome shotgun (WGS) entry which is preliminary data.</text>
</comment>
<dbReference type="OrthoDB" id="543373at2759"/>
<keyword evidence="4" id="KW-0963">Cytoplasm</keyword>
<reference evidence="9 10" key="1">
    <citation type="journal article" date="2014" name="Genome Biol. Evol.">
        <title>The secreted proteins of Achlya hypogyna and Thraustotheca clavata identify the ancestral oomycete secretome and reveal gene acquisitions by horizontal gene transfer.</title>
        <authorList>
            <person name="Misner I."/>
            <person name="Blouin N."/>
            <person name="Leonard G."/>
            <person name="Richards T.A."/>
            <person name="Lane C.E."/>
        </authorList>
    </citation>
    <scope>NUCLEOTIDE SEQUENCE [LARGE SCALE GENOMIC DNA]</scope>
    <source>
        <strain evidence="9 10">ATCC 34112</strain>
    </source>
</reference>
<dbReference type="InterPro" id="IPR016024">
    <property type="entry name" value="ARM-type_fold"/>
</dbReference>
<keyword evidence="3" id="KW-0813">Transport</keyword>
<evidence type="ECO:0000259" key="8">
    <source>
        <dbReference type="Pfam" id="PF25780"/>
    </source>
</evidence>
<dbReference type="GO" id="GO:0006606">
    <property type="term" value="P:protein import into nucleus"/>
    <property type="evidence" value="ECO:0007669"/>
    <property type="project" value="InterPro"/>
</dbReference>
<keyword evidence="10" id="KW-1185">Reference proteome</keyword>
<dbReference type="GO" id="GO:0005737">
    <property type="term" value="C:cytoplasm"/>
    <property type="evidence" value="ECO:0007669"/>
    <property type="project" value="UniProtKB-SubCell"/>
</dbReference>
<feature type="domain" description="IPO4/5-like TPR repeats" evidence="8">
    <location>
        <begin position="96"/>
        <end position="250"/>
    </location>
</feature>
<dbReference type="InterPro" id="IPR040122">
    <property type="entry name" value="Importin_beta"/>
</dbReference>
<evidence type="ECO:0000313" key="10">
    <source>
        <dbReference type="Proteomes" id="UP000243217"/>
    </source>
</evidence>
<dbReference type="GO" id="GO:0005634">
    <property type="term" value="C:nucleus"/>
    <property type="evidence" value="ECO:0007669"/>
    <property type="project" value="UniProtKB-SubCell"/>
</dbReference>
<evidence type="ECO:0000256" key="4">
    <source>
        <dbReference type="ARBA" id="ARBA00022490"/>
    </source>
</evidence>
<organism evidence="9 10">
    <name type="scientific">Thraustotheca clavata</name>
    <dbReference type="NCBI Taxonomy" id="74557"/>
    <lineage>
        <taxon>Eukaryota</taxon>
        <taxon>Sar</taxon>
        <taxon>Stramenopiles</taxon>
        <taxon>Oomycota</taxon>
        <taxon>Saprolegniomycetes</taxon>
        <taxon>Saprolegniales</taxon>
        <taxon>Achlyaceae</taxon>
        <taxon>Thraustotheca</taxon>
    </lineage>
</organism>
<evidence type="ECO:0000256" key="3">
    <source>
        <dbReference type="ARBA" id="ARBA00022448"/>
    </source>
</evidence>
<keyword evidence="5" id="KW-0677">Repeat</keyword>
<proteinExistence type="predicted"/>
<dbReference type="Pfam" id="PF18808">
    <property type="entry name" value="Importin_rep_4"/>
    <property type="match status" value="1"/>
</dbReference>
<dbReference type="STRING" id="74557.A0A1W0AA80"/>